<feature type="region of interest" description="Disordered" evidence="1">
    <location>
        <begin position="66"/>
        <end position="92"/>
    </location>
</feature>
<evidence type="ECO:0000313" key="3">
    <source>
        <dbReference type="Proteomes" id="UP000430146"/>
    </source>
</evidence>
<accession>A0A5S9RA27</accession>
<dbReference type="RefSeq" id="WP_159234783.1">
    <property type="nucleotide sequence ID" value="NZ_CACSIP010000055.1"/>
</dbReference>
<organism evidence="2 3">
    <name type="scientific">Mycolicibacterium vanbaalenii</name>
    <name type="common">Mycobacterium vanbaalenii</name>
    <dbReference type="NCBI Taxonomy" id="110539"/>
    <lineage>
        <taxon>Bacteria</taxon>
        <taxon>Bacillati</taxon>
        <taxon>Actinomycetota</taxon>
        <taxon>Actinomycetes</taxon>
        <taxon>Mycobacteriales</taxon>
        <taxon>Mycobacteriaceae</taxon>
        <taxon>Mycolicibacterium</taxon>
    </lineage>
</organism>
<sequence length="92" mass="10248">MQRVTIGRYREIPADIPRQENFVPAQDAYSGWIEGVRDDGTEWILFLDSEGSPSVYWPNREARSVEPDGGAVVGDPVFLTEDPTLAGPLSQR</sequence>
<dbReference type="Proteomes" id="UP000430146">
    <property type="component" value="Unassembled WGS sequence"/>
</dbReference>
<evidence type="ECO:0000313" key="2">
    <source>
        <dbReference type="EMBL" id="CAA0134561.1"/>
    </source>
</evidence>
<name>A0A5S9RA27_MYCVN</name>
<dbReference type="OrthoDB" id="4559107at2"/>
<dbReference type="AlphaFoldDB" id="A0A5S9RA27"/>
<dbReference type="EMBL" id="CACSIP010000055">
    <property type="protein sequence ID" value="CAA0134561.1"/>
    <property type="molecule type" value="Genomic_DNA"/>
</dbReference>
<evidence type="ECO:0000256" key="1">
    <source>
        <dbReference type="SAM" id="MobiDB-lite"/>
    </source>
</evidence>
<reference evidence="2 3" key="1">
    <citation type="submission" date="2019-11" db="EMBL/GenBank/DDBJ databases">
        <authorList>
            <person name="Holert J."/>
        </authorList>
    </citation>
    <scope>NUCLEOTIDE SEQUENCE [LARGE SCALE GENOMIC DNA]</scope>
    <source>
        <strain evidence="2">BC8_1</strain>
    </source>
</reference>
<proteinExistence type="predicted"/>
<gene>
    <name evidence="2" type="ORF">AELLOGFF_06385</name>
</gene>
<protein>
    <submittedName>
        <fullName evidence="2">Uncharacterized protein</fullName>
    </submittedName>
</protein>
<keyword evidence="3" id="KW-1185">Reference proteome</keyword>